<proteinExistence type="predicted"/>
<keyword evidence="1" id="KW-1133">Transmembrane helix</keyword>
<dbReference type="Proteomes" id="UP001595947">
    <property type="component" value="Unassembled WGS sequence"/>
</dbReference>
<accession>A0ABV9YVU0</accession>
<feature type="transmembrane region" description="Helical" evidence="1">
    <location>
        <begin position="134"/>
        <end position="158"/>
    </location>
</feature>
<keyword evidence="1" id="KW-0472">Membrane</keyword>
<reference evidence="3" key="1">
    <citation type="journal article" date="2019" name="Int. J. Syst. Evol. Microbiol.">
        <title>The Global Catalogue of Microorganisms (GCM) 10K type strain sequencing project: providing services to taxonomists for standard genome sequencing and annotation.</title>
        <authorList>
            <consortium name="The Broad Institute Genomics Platform"/>
            <consortium name="The Broad Institute Genome Sequencing Center for Infectious Disease"/>
            <person name="Wu L."/>
            <person name="Ma J."/>
        </authorList>
    </citation>
    <scope>NUCLEOTIDE SEQUENCE [LARGE SCALE GENOMIC DNA]</scope>
    <source>
        <strain evidence="3">CGMCC 4.7093</strain>
    </source>
</reference>
<dbReference type="RefSeq" id="WP_378039471.1">
    <property type="nucleotide sequence ID" value="NZ_JBHSIV010000059.1"/>
</dbReference>
<evidence type="ECO:0000313" key="3">
    <source>
        <dbReference type="Proteomes" id="UP001595947"/>
    </source>
</evidence>
<dbReference type="EMBL" id="JBHSIV010000059">
    <property type="protein sequence ID" value="MFC5066157.1"/>
    <property type="molecule type" value="Genomic_DNA"/>
</dbReference>
<name>A0ABV9YVU0_9PSEU</name>
<keyword evidence="1" id="KW-0812">Transmembrane</keyword>
<organism evidence="2 3">
    <name type="scientific">Actinomycetospora atypica</name>
    <dbReference type="NCBI Taxonomy" id="1290095"/>
    <lineage>
        <taxon>Bacteria</taxon>
        <taxon>Bacillati</taxon>
        <taxon>Actinomycetota</taxon>
        <taxon>Actinomycetes</taxon>
        <taxon>Pseudonocardiales</taxon>
        <taxon>Pseudonocardiaceae</taxon>
        <taxon>Actinomycetospora</taxon>
    </lineage>
</organism>
<comment type="caution">
    <text evidence="2">The sequence shown here is derived from an EMBL/GenBank/DDBJ whole genome shotgun (WGS) entry which is preliminary data.</text>
</comment>
<gene>
    <name evidence="2" type="ORF">ACFPBZ_28390</name>
</gene>
<protein>
    <submittedName>
        <fullName evidence="2">Uncharacterized protein</fullName>
    </submittedName>
</protein>
<sequence length="159" mass="16577">MTVLQPQRYVALQRSTPARGTRRCAPSHPVEVAVGHLAVDVSHSALSPHLAGCHVTVLVDDLPLQLPWGRTDVALPPGRHRVEIAVDRGDGWGRVVDAVPVAAGHTVDVFYRAPVLPVVAGALGPVPQPTRGMAALFAALLLLVVLLGVGVVAGLSLLT</sequence>
<evidence type="ECO:0000256" key="1">
    <source>
        <dbReference type="SAM" id="Phobius"/>
    </source>
</evidence>
<keyword evidence="3" id="KW-1185">Reference proteome</keyword>
<evidence type="ECO:0000313" key="2">
    <source>
        <dbReference type="EMBL" id="MFC5066157.1"/>
    </source>
</evidence>